<proteinExistence type="predicted"/>
<dbReference type="Gene3D" id="3.60.10.10">
    <property type="entry name" value="Endonuclease/exonuclease/phosphatase"/>
    <property type="match status" value="1"/>
</dbReference>
<dbReference type="Pfam" id="PF03372">
    <property type="entry name" value="Exo_endo_phos"/>
    <property type="match status" value="1"/>
</dbReference>
<keyword evidence="4" id="KW-1185">Reference proteome</keyword>
<dbReference type="PANTHER" id="PTHR14859">
    <property type="entry name" value="CALCOFLUOR WHITE HYPERSENSITIVE PROTEIN PRECURSOR"/>
    <property type="match status" value="1"/>
</dbReference>
<keyword evidence="3" id="KW-0540">Nuclease</keyword>
<name>A0ABV9R9K2_9PSEU</name>
<dbReference type="RefSeq" id="WP_274188919.1">
    <property type="nucleotide sequence ID" value="NZ_BAABHN010000001.1"/>
</dbReference>
<feature type="chain" id="PRO_5045967173" evidence="1">
    <location>
        <begin position="20"/>
        <end position="275"/>
    </location>
</feature>
<dbReference type="EMBL" id="JBHSIM010000001">
    <property type="protein sequence ID" value="MFC4830853.1"/>
    <property type="molecule type" value="Genomic_DNA"/>
</dbReference>
<feature type="signal peptide" evidence="1">
    <location>
        <begin position="1"/>
        <end position="19"/>
    </location>
</feature>
<sequence length="275" mass="28966">MQRRWQALGLALLVGLAVACGSEPEPVATTPDPADPAALRVMTWNVQTGEHDPPEWAPVVAQLRPDVLALQEICTADAEELARLLQLEHGLTYEVVPGPIRPPTPAEANASVNAALGPACDTSPDDVQFGLAVLSLLPVTGPRVTTYPPDARDEQRGYLSLQVTTRAGPTVSVHTTHLGLDGTQDDQLRRLAVDAAGAAPAVVLGDLNLIASQPELAPLRQGFTEVDPDARLATSLLGKIDYIFLRGLAPVGAPEAPTVTASDHRPLVATLRLSP</sequence>
<organism evidence="3 4">
    <name type="scientific">Actinomycetospora chibensis</name>
    <dbReference type="NCBI Taxonomy" id="663606"/>
    <lineage>
        <taxon>Bacteria</taxon>
        <taxon>Bacillati</taxon>
        <taxon>Actinomycetota</taxon>
        <taxon>Actinomycetes</taxon>
        <taxon>Pseudonocardiales</taxon>
        <taxon>Pseudonocardiaceae</taxon>
        <taxon>Actinomycetospora</taxon>
    </lineage>
</organism>
<comment type="caution">
    <text evidence="3">The sequence shown here is derived from an EMBL/GenBank/DDBJ whole genome shotgun (WGS) entry which is preliminary data.</text>
</comment>
<dbReference type="InterPro" id="IPR051916">
    <property type="entry name" value="GPI-anchor_lipid_remodeler"/>
</dbReference>
<dbReference type="GO" id="GO:0004519">
    <property type="term" value="F:endonuclease activity"/>
    <property type="evidence" value="ECO:0007669"/>
    <property type="project" value="UniProtKB-KW"/>
</dbReference>
<accession>A0ABV9R9K2</accession>
<reference evidence="4" key="1">
    <citation type="journal article" date="2019" name="Int. J. Syst. Evol. Microbiol.">
        <title>The Global Catalogue of Microorganisms (GCM) 10K type strain sequencing project: providing services to taxonomists for standard genome sequencing and annotation.</title>
        <authorList>
            <consortium name="The Broad Institute Genomics Platform"/>
            <consortium name="The Broad Institute Genome Sequencing Center for Infectious Disease"/>
            <person name="Wu L."/>
            <person name="Ma J."/>
        </authorList>
    </citation>
    <scope>NUCLEOTIDE SEQUENCE [LARGE SCALE GENOMIC DNA]</scope>
    <source>
        <strain evidence="4">CCUG 50347</strain>
    </source>
</reference>
<dbReference type="Proteomes" id="UP001595909">
    <property type="component" value="Unassembled WGS sequence"/>
</dbReference>
<dbReference type="InterPro" id="IPR005135">
    <property type="entry name" value="Endo/exonuclease/phosphatase"/>
</dbReference>
<gene>
    <name evidence="3" type="ORF">ACFPEL_00400</name>
</gene>
<dbReference type="SUPFAM" id="SSF56219">
    <property type="entry name" value="DNase I-like"/>
    <property type="match status" value="1"/>
</dbReference>
<dbReference type="PANTHER" id="PTHR14859:SF15">
    <property type="entry name" value="ENDONUCLEASE_EXONUCLEASE_PHOSPHATASE DOMAIN-CONTAINING PROTEIN"/>
    <property type="match status" value="1"/>
</dbReference>
<dbReference type="PROSITE" id="PS51257">
    <property type="entry name" value="PROKAR_LIPOPROTEIN"/>
    <property type="match status" value="1"/>
</dbReference>
<keyword evidence="3" id="KW-0378">Hydrolase</keyword>
<evidence type="ECO:0000313" key="3">
    <source>
        <dbReference type="EMBL" id="MFC4830853.1"/>
    </source>
</evidence>
<keyword evidence="1" id="KW-0732">Signal</keyword>
<keyword evidence="3" id="KW-0255">Endonuclease</keyword>
<evidence type="ECO:0000256" key="1">
    <source>
        <dbReference type="SAM" id="SignalP"/>
    </source>
</evidence>
<evidence type="ECO:0000259" key="2">
    <source>
        <dbReference type="Pfam" id="PF03372"/>
    </source>
</evidence>
<protein>
    <submittedName>
        <fullName evidence="3">Endonuclease/exonuclease/phosphatase family protein</fullName>
    </submittedName>
</protein>
<feature type="domain" description="Endonuclease/exonuclease/phosphatase" evidence="2">
    <location>
        <begin position="42"/>
        <end position="264"/>
    </location>
</feature>
<evidence type="ECO:0000313" key="4">
    <source>
        <dbReference type="Proteomes" id="UP001595909"/>
    </source>
</evidence>
<dbReference type="InterPro" id="IPR036691">
    <property type="entry name" value="Endo/exonu/phosph_ase_sf"/>
</dbReference>